<accession>A0A6J5T043</accession>
<protein>
    <submittedName>
        <fullName evidence="1">Uncharacterized protein</fullName>
    </submittedName>
</protein>
<evidence type="ECO:0000313" key="1">
    <source>
        <dbReference type="EMBL" id="CAB4220626.1"/>
    </source>
</evidence>
<organism evidence="1">
    <name type="scientific">uncultured Caudovirales phage</name>
    <dbReference type="NCBI Taxonomy" id="2100421"/>
    <lineage>
        <taxon>Viruses</taxon>
        <taxon>Duplodnaviria</taxon>
        <taxon>Heunggongvirae</taxon>
        <taxon>Uroviricota</taxon>
        <taxon>Caudoviricetes</taxon>
        <taxon>Peduoviridae</taxon>
        <taxon>Maltschvirus</taxon>
        <taxon>Maltschvirus maltsch</taxon>
    </lineage>
</organism>
<dbReference type="EMBL" id="LR797503">
    <property type="protein sequence ID" value="CAB4220626.1"/>
    <property type="molecule type" value="Genomic_DNA"/>
</dbReference>
<sequence>MKAKIQQVSDYSLNLHLDHVDVTDTIRLQFTSNYGDRDERNLVDLHMTQEDFMRMKLAIEKFE</sequence>
<gene>
    <name evidence="1" type="ORF">UFOVP1636_15</name>
</gene>
<proteinExistence type="predicted"/>
<name>A0A6J5T043_9CAUD</name>
<reference evidence="1" key="1">
    <citation type="submission" date="2020-05" db="EMBL/GenBank/DDBJ databases">
        <authorList>
            <person name="Chiriac C."/>
            <person name="Salcher M."/>
            <person name="Ghai R."/>
            <person name="Kavagutti S V."/>
        </authorList>
    </citation>
    <scope>NUCLEOTIDE SEQUENCE</scope>
</reference>